<accession>A0A3M7RAB6</accession>
<protein>
    <submittedName>
        <fullName evidence="2">Uncharacterized protein</fullName>
    </submittedName>
</protein>
<evidence type="ECO:0000313" key="2">
    <source>
        <dbReference type="EMBL" id="RNA20467.1"/>
    </source>
</evidence>
<comment type="caution">
    <text evidence="2">The sequence shown here is derived from an EMBL/GenBank/DDBJ whole genome shotgun (WGS) entry which is preliminary data.</text>
</comment>
<dbReference type="EMBL" id="REGN01003847">
    <property type="protein sequence ID" value="RNA20467.1"/>
    <property type="molecule type" value="Genomic_DNA"/>
</dbReference>
<evidence type="ECO:0000313" key="3">
    <source>
        <dbReference type="Proteomes" id="UP000276133"/>
    </source>
</evidence>
<dbReference type="Proteomes" id="UP000276133">
    <property type="component" value="Unassembled WGS sequence"/>
</dbReference>
<gene>
    <name evidence="2" type="ORF">BpHYR1_017270</name>
</gene>
<keyword evidence="1" id="KW-1133">Transmembrane helix</keyword>
<name>A0A3M7RAB6_BRAPC</name>
<keyword evidence="3" id="KW-1185">Reference proteome</keyword>
<keyword evidence="1" id="KW-0812">Transmembrane</keyword>
<sequence>MQNCATFKVASTKNTFNLNSEVPQKINCTLVIILSNTWLEITPKSFNRTFYGISFIIFSIKIPYFSIVVIKQQTVKIENDEMF</sequence>
<dbReference type="AlphaFoldDB" id="A0A3M7RAB6"/>
<evidence type="ECO:0000256" key="1">
    <source>
        <dbReference type="SAM" id="Phobius"/>
    </source>
</evidence>
<feature type="transmembrane region" description="Helical" evidence="1">
    <location>
        <begin position="49"/>
        <end position="70"/>
    </location>
</feature>
<proteinExistence type="predicted"/>
<keyword evidence="1" id="KW-0472">Membrane</keyword>
<organism evidence="2 3">
    <name type="scientific">Brachionus plicatilis</name>
    <name type="common">Marine rotifer</name>
    <name type="synonym">Brachionus muelleri</name>
    <dbReference type="NCBI Taxonomy" id="10195"/>
    <lineage>
        <taxon>Eukaryota</taxon>
        <taxon>Metazoa</taxon>
        <taxon>Spiralia</taxon>
        <taxon>Gnathifera</taxon>
        <taxon>Rotifera</taxon>
        <taxon>Eurotatoria</taxon>
        <taxon>Monogononta</taxon>
        <taxon>Pseudotrocha</taxon>
        <taxon>Ploima</taxon>
        <taxon>Brachionidae</taxon>
        <taxon>Brachionus</taxon>
    </lineage>
</organism>
<reference evidence="2 3" key="1">
    <citation type="journal article" date="2018" name="Sci. Rep.">
        <title>Genomic signatures of local adaptation to the degree of environmental predictability in rotifers.</title>
        <authorList>
            <person name="Franch-Gras L."/>
            <person name="Hahn C."/>
            <person name="Garcia-Roger E.M."/>
            <person name="Carmona M.J."/>
            <person name="Serra M."/>
            <person name="Gomez A."/>
        </authorList>
    </citation>
    <scope>NUCLEOTIDE SEQUENCE [LARGE SCALE GENOMIC DNA]</scope>
    <source>
        <strain evidence="2">HYR1</strain>
    </source>
</reference>